<name>A0A1V6RMX0_9EURO</name>
<evidence type="ECO:0000313" key="2">
    <source>
        <dbReference type="Proteomes" id="UP000191518"/>
    </source>
</evidence>
<dbReference type="STRING" id="29845.A0A1V6RMX0"/>
<accession>A0A1V6RMX0</accession>
<dbReference type="OrthoDB" id="3450712at2759"/>
<organism evidence="1 2">
    <name type="scientific">Penicillium vulpinum</name>
    <dbReference type="NCBI Taxonomy" id="29845"/>
    <lineage>
        <taxon>Eukaryota</taxon>
        <taxon>Fungi</taxon>
        <taxon>Dikarya</taxon>
        <taxon>Ascomycota</taxon>
        <taxon>Pezizomycotina</taxon>
        <taxon>Eurotiomycetes</taxon>
        <taxon>Eurotiomycetidae</taxon>
        <taxon>Eurotiales</taxon>
        <taxon>Aspergillaceae</taxon>
        <taxon>Penicillium</taxon>
    </lineage>
</organism>
<gene>
    <name evidence="1" type="ORF">PENVUL_c038G03673</name>
</gene>
<dbReference type="Proteomes" id="UP000191518">
    <property type="component" value="Unassembled WGS sequence"/>
</dbReference>
<evidence type="ECO:0008006" key="3">
    <source>
        <dbReference type="Google" id="ProtNLM"/>
    </source>
</evidence>
<protein>
    <recommendedName>
        <fullName evidence="3">ABM domain-containing protein</fullName>
    </recommendedName>
</protein>
<evidence type="ECO:0000313" key="1">
    <source>
        <dbReference type="EMBL" id="OQE02774.1"/>
    </source>
</evidence>
<keyword evidence="2" id="KW-1185">Reference proteome</keyword>
<comment type="caution">
    <text evidence="1">The sequence shown here is derived from an EMBL/GenBank/DDBJ whole genome shotgun (WGS) entry which is preliminary data.</text>
</comment>
<reference evidence="2" key="1">
    <citation type="journal article" date="2017" name="Nat. Microbiol.">
        <title>Global analysis of biosynthetic gene clusters reveals vast potential of secondary metabolite production in Penicillium species.</title>
        <authorList>
            <person name="Nielsen J.C."/>
            <person name="Grijseels S."/>
            <person name="Prigent S."/>
            <person name="Ji B."/>
            <person name="Dainat J."/>
            <person name="Nielsen K.F."/>
            <person name="Frisvad J.C."/>
            <person name="Workman M."/>
            <person name="Nielsen J."/>
        </authorList>
    </citation>
    <scope>NUCLEOTIDE SEQUENCE [LARGE SCALE GENOMIC DNA]</scope>
    <source>
        <strain evidence="2">IBT 29486</strain>
    </source>
</reference>
<dbReference type="InterPro" id="IPR011008">
    <property type="entry name" value="Dimeric_a/b-barrel"/>
</dbReference>
<dbReference type="EMBL" id="MDYP01000038">
    <property type="protein sequence ID" value="OQE02774.1"/>
    <property type="molecule type" value="Genomic_DNA"/>
</dbReference>
<dbReference type="Gene3D" id="3.30.70.100">
    <property type="match status" value="1"/>
</dbReference>
<sequence>MRTLECTLDRSPNGEDQTVLIWTELQVPNDLELTDQWAGYFQPLLRAPGHEGSMWGRVQERPNTILLLTGWKSTSIMKEFIASPSAKIYWENLKNGGIIYMSSRETFSRYDFWSRISRNFLYSYVQLFWVYFPAPVNEAYKARIRKLRSTENGLAQQHRPLKIWATNTEFVHGQEARLMVWSNFWQDESCAEYRHHREYNTIQGMGARVRVVHCKPQLERVSDSLEEVGAVGWKEEFVYFKQFESPAVLV</sequence>
<proteinExistence type="predicted"/>
<dbReference type="SUPFAM" id="SSF54909">
    <property type="entry name" value="Dimeric alpha+beta barrel"/>
    <property type="match status" value="1"/>
</dbReference>
<dbReference type="AlphaFoldDB" id="A0A1V6RMX0"/>